<dbReference type="InterPro" id="IPR013766">
    <property type="entry name" value="Thioredoxin_domain"/>
</dbReference>
<keyword evidence="3" id="KW-1185">Reference proteome</keyword>
<feature type="non-terminal residue" evidence="2">
    <location>
        <position position="226"/>
    </location>
</feature>
<dbReference type="SUPFAM" id="SSF52833">
    <property type="entry name" value="Thioredoxin-like"/>
    <property type="match status" value="1"/>
</dbReference>
<dbReference type="Gene3D" id="3.40.30.10">
    <property type="entry name" value="Glutaredoxin"/>
    <property type="match status" value="1"/>
</dbReference>
<dbReference type="Pfam" id="PF00085">
    <property type="entry name" value="Thioredoxin"/>
    <property type="match status" value="1"/>
</dbReference>
<dbReference type="InterPro" id="IPR020811">
    <property type="entry name" value="Enolase_N"/>
</dbReference>
<dbReference type="SMART" id="SM01193">
    <property type="entry name" value="Enolase_N"/>
    <property type="match status" value="1"/>
</dbReference>
<dbReference type="EMBL" id="CATQJA010002663">
    <property type="protein sequence ID" value="CAJ0581614.1"/>
    <property type="molecule type" value="Genomic_DNA"/>
</dbReference>
<sequence length="226" mass="25899">MSISRVMAEPHSDTRRTVKLDLHTDADKSVSAIVHEDLDGGKSVHNDLGVLTTLRKINEKIGPALVAQNFDVTRQQEIDQFMLALDGTDNKGEGLFRELTTNNTWIIMFYTTWSPDCRHVNPIFAELSQRFELAKLKFGKLDIERWAAEGERFRVNAHPTSRELPTICVFEDGKEIRRRPLVNDKHRAIPFVFNVDNCVLEFDLINLYNKCKDTSKCKQPAAKKNE</sequence>
<dbReference type="InterPro" id="IPR029017">
    <property type="entry name" value="Enolase-like_N"/>
</dbReference>
<gene>
    <name evidence="2" type="ORF">MSPICULIGERA_LOCUS19771</name>
</gene>
<dbReference type="SUPFAM" id="SSF54826">
    <property type="entry name" value="Enolase N-terminal domain-like"/>
    <property type="match status" value="1"/>
</dbReference>
<proteinExistence type="predicted"/>
<dbReference type="Pfam" id="PF03952">
    <property type="entry name" value="Enolase_N"/>
    <property type="match status" value="1"/>
</dbReference>
<organism evidence="2 3">
    <name type="scientific">Mesorhabditis spiculigera</name>
    <dbReference type="NCBI Taxonomy" id="96644"/>
    <lineage>
        <taxon>Eukaryota</taxon>
        <taxon>Metazoa</taxon>
        <taxon>Ecdysozoa</taxon>
        <taxon>Nematoda</taxon>
        <taxon>Chromadorea</taxon>
        <taxon>Rhabditida</taxon>
        <taxon>Rhabditina</taxon>
        <taxon>Rhabditomorpha</taxon>
        <taxon>Rhabditoidea</taxon>
        <taxon>Rhabditidae</taxon>
        <taxon>Mesorhabditinae</taxon>
        <taxon>Mesorhabditis</taxon>
    </lineage>
</organism>
<dbReference type="InterPro" id="IPR036249">
    <property type="entry name" value="Thioredoxin-like_sf"/>
</dbReference>
<evidence type="ECO:0000259" key="1">
    <source>
        <dbReference type="SMART" id="SM01193"/>
    </source>
</evidence>
<feature type="domain" description="Enolase N-terminal" evidence="1">
    <location>
        <begin position="3"/>
        <end position="99"/>
    </location>
</feature>
<dbReference type="Proteomes" id="UP001177023">
    <property type="component" value="Unassembled WGS sequence"/>
</dbReference>
<comment type="caution">
    <text evidence="2">The sequence shown here is derived from an EMBL/GenBank/DDBJ whole genome shotgun (WGS) entry which is preliminary data.</text>
</comment>
<dbReference type="Gene3D" id="3.30.390.10">
    <property type="entry name" value="Enolase-like, N-terminal domain"/>
    <property type="match status" value="1"/>
</dbReference>
<evidence type="ECO:0000313" key="2">
    <source>
        <dbReference type="EMBL" id="CAJ0581614.1"/>
    </source>
</evidence>
<reference evidence="2" key="1">
    <citation type="submission" date="2023-06" db="EMBL/GenBank/DDBJ databases">
        <authorList>
            <person name="Delattre M."/>
        </authorList>
    </citation>
    <scope>NUCLEOTIDE SEQUENCE</scope>
    <source>
        <strain evidence="2">AF72</strain>
    </source>
</reference>
<dbReference type="AlphaFoldDB" id="A0AA36G6Y3"/>
<evidence type="ECO:0000313" key="3">
    <source>
        <dbReference type="Proteomes" id="UP001177023"/>
    </source>
</evidence>
<protein>
    <recommendedName>
        <fullName evidence="1">Enolase N-terminal domain-containing protein</fullName>
    </recommendedName>
</protein>
<accession>A0AA36G6Y3</accession>
<name>A0AA36G6Y3_9BILA</name>